<dbReference type="EMBL" id="CP013254">
    <property type="protein sequence ID" value="ALU39673.1"/>
    <property type="molecule type" value="Genomic_DNA"/>
</dbReference>
<reference evidence="6 8" key="2">
    <citation type="submission" date="2019-07" db="EMBL/GenBank/DDBJ databases">
        <title>Whole genome shotgun sequence of Kocuria flava NBRC 107626.</title>
        <authorList>
            <person name="Hosoyama A."/>
            <person name="Uohara A."/>
            <person name="Ohji S."/>
            <person name="Ichikawa N."/>
        </authorList>
    </citation>
    <scope>NUCLEOTIDE SEQUENCE [LARGE SCALE GENOMIC DNA]</scope>
    <source>
        <strain evidence="6 8">NBRC 107626</strain>
    </source>
</reference>
<evidence type="ECO:0000313" key="6">
    <source>
        <dbReference type="EMBL" id="GEO92309.1"/>
    </source>
</evidence>
<dbReference type="AlphaFoldDB" id="A0A0U3HES1"/>
<evidence type="ECO:0000259" key="4">
    <source>
        <dbReference type="PROSITE" id="PS51898"/>
    </source>
</evidence>
<dbReference type="Gene3D" id="1.10.443.10">
    <property type="entry name" value="Intergrase catalytic core"/>
    <property type="match status" value="1"/>
</dbReference>
<dbReference type="GO" id="GO:0003677">
    <property type="term" value="F:DNA binding"/>
    <property type="evidence" value="ECO:0007669"/>
    <property type="project" value="UniProtKB-KW"/>
</dbReference>
<evidence type="ECO:0000313" key="7">
    <source>
        <dbReference type="Proteomes" id="UP000057181"/>
    </source>
</evidence>
<dbReference type="PANTHER" id="PTHR30349">
    <property type="entry name" value="PHAGE INTEGRASE-RELATED"/>
    <property type="match status" value="1"/>
</dbReference>
<dbReference type="InterPro" id="IPR011010">
    <property type="entry name" value="DNA_brk_join_enz"/>
</dbReference>
<dbReference type="RefSeq" id="WP_058858384.1">
    <property type="nucleotide sequence ID" value="NZ_BJZR01000038.1"/>
</dbReference>
<organism evidence="5 7">
    <name type="scientific">Kocuria flava</name>
    <dbReference type="NCBI Taxonomy" id="446860"/>
    <lineage>
        <taxon>Bacteria</taxon>
        <taxon>Bacillati</taxon>
        <taxon>Actinomycetota</taxon>
        <taxon>Actinomycetes</taxon>
        <taxon>Micrococcales</taxon>
        <taxon>Micrococcaceae</taxon>
        <taxon>Kocuria</taxon>
    </lineage>
</organism>
<dbReference type="PANTHER" id="PTHR30349:SF41">
    <property type="entry name" value="INTEGRASE_RECOMBINASE PROTEIN MJ0367-RELATED"/>
    <property type="match status" value="1"/>
</dbReference>
<dbReference type="GO" id="GO:0015074">
    <property type="term" value="P:DNA integration"/>
    <property type="evidence" value="ECO:0007669"/>
    <property type="project" value="InterPro"/>
</dbReference>
<dbReference type="EMBL" id="BJZR01000038">
    <property type="protein sequence ID" value="GEO92309.1"/>
    <property type="molecule type" value="Genomic_DNA"/>
</dbReference>
<evidence type="ECO:0000256" key="3">
    <source>
        <dbReference type="ARBA" id="ARBA00023172"/>
    </source>
</evidence>
<sequence>MVKAEVPQGAASLVLAPGVTFLQEEEAVFEAMVQGWSAQMIGGRGLQRRSVAAVVSTVRRFQASTNEWPWRWSPQLFDEWMTDRVSTRALAPTTIRSYQYAVRSFCAYLCSEHYGWVAQCEGRFGEPPSQICHEENTAQHLQGYEGRPGRRPLSRDELQKLFDRADAEVAARLDAGRKGAVIAYRDATLLKVVYAWGLRANEAAHLDVTDFYRNPHAAQFGDYGVLQVRFGKASRGGAPKRRSVVSLFDWAVEAVVDYITHVRPLVVKSASSAASNALWLTERRTRLQARDVADRFGFYRDELGLDPDLSPHCLRHSYVTHLIEDGVDPRFVQEQAGHVYQSTTALYTAVSGDFKNKMLHDAIRAVLPTTPGGQRQ</sequence>
<dbReference type="Pfam" id="PF00589">
    <property type="entry name" value="Phage_integrase"/>
    <property type="match status" value="1"/>
</dbReference>
<keyword evidence="8" id="KW-1185">Reference proteome</keyword>
<dbReference type="OrthoDB" id="3698359at2"/>
<name>A0A0U3HES1_9MICC</name>
<dbReference type="PROSITE" id="PS51898">
    <property type="entry name" value="TYR_RECOMBINASE"/>
    <property type="match status" value="1"/>
</dbReference>
<keyword evidence="3" id="KW-0233">DNA recombination</keyword>
<accession>A0A0U3HES1</accession>
<dbReference type="Proteomes" id="UP000321155">
    <property type="component" value="Unassembled WGS sequence"/>
</dbReference>
<comment type="similarity">
    <text evidence="1">Belongs to the 'phage' integrase family.</text>
</comment>
<evidence type="ECO:0000256" key="1">
    <source>
        <dbReference type="ARBA" id="ARBA00008857"/>
    </source>
</evidence>
<keyword evidence="2" id="KW-0238">DNA-binding</keyword>
<protein>
    <submittedName>
        <fullName evidence="5">Integrase</fullName>
    </submittedName>
</protein>
<dbReference type="Proteomes" id="UP000057181">
    <property type="component" value="Chromosome"/>
</dbReference>
<gene>
    <name evidence="5" type="ORF">AS188_07820</name>
    <name evidence="6" type="ORF">KFL01_16150</name>
</gene>
<dbReference type="InterPro" id="IPR050090">
    <property type="entry name" value="Tyrosine_recombinase_XerCD"/>
</dbReference>
<evidence type="ECO:0000313" key="8">
    <source>
        <dbReference type="Proteomes" id="UP000321155"/>
    </source>
</evidence>
<dbReference type="InterPro" id="IPR002104">
    <property type="entry name" value="Integrase_catalytic"/>
</dbReference>
<proteinExistence type="inferred from homology"/>
<dbReference type="InterPro" id="IPR013762">
    <property type="entry name" value="Integrase-like_cat_sf"/>
</dbReference>
<dbReference type="STRING" id="446860.AS188_07820"/>
<reference evidence="5 7" key="1">
    <citation type="submission" date="2015-11" db="EMBL/GenBank/DDBJ databases">
        <title>Complete Genome Sequence of Kocuria flava strain HO-9041.</title>
        <authorList>
            <person name="Zhou M."/>
            <person name="Dai J."/>
        </authorList>
    </citation>
    <scope>NUCLEOTIDE SEQUENCE [LARGE SCALE GENOMIC DNA]</scope>
    <source>
        <strain evidence="5 7">HO-9041</strain>
    </source>
</reference>
<dbReference type="KEGG" id="kfv:AS188_07820"/>
<evidence type="ECO:0000313" key="5">
    <source>
        <dbReference type="EMBL" id="ALU39673.1"/>
    </source>
</evidence>
<feature type="domain" description="Tyr recombinase" evidence="4">
    <location>
        <begin position="148"/>
        <end position="360"/>
    </location>
</feature>
<evidence type="ECO:0000256" key="2">
    <source>
        <dbReference type="ARBA" id="ARBA00023125"/>
    </source>
</evidence>
<dbReference type="GO" id="GO:0006310">
    <property type="term" value="P:DNA recombination"/>
    <property type="evidence" value="ECO:0007669"/>
    <property type="project" value="UniProtKB-KW"/>
</dbReference>
<dbReference type="SUPFAM" id="SSF56349">
    <property type="entry name" value="DNA breaking-rejoining enzymes"/>
    <property type="match status" value="1"/>
</dbReference>